<dbReference type="AlphaFoldDB" id="A0A2T2NC74"/>
<protein>
    <submittedName>
        <fullName evidence="7">SET domain-containing protein</fullName>
    </submittedName>
</protein>
<evidence type="ECO:0000256" key="2">
    <source>
        <dbReference type="ARBA" id="ARBA00022771"/>
    </source>
</evidence>
<evidence type="ECO:0000256" key="3">
    <source>
        <dbReference type="ARBA" id="ARBA00022833"/>
    </source>
</evidence>
<evidence type="ECO:0000313" key="7">
    <source>
        <dbReference type="EMBL" id="PSN63023.1"/>
    </source>
</evidence>
<keyword evidence="2 4" id="KW-0863">Zinc-finger</keyword>
<dbReference type="Pfam" id="PF00856">
    <property type="entry name" value="SET"/>
    <property type="match status" value="1"/>
</dbReference>
<evidence type="ECO:0000256" key="1">
    <source>
        <dbReference type="ARBA" id="ARBA00022723"/>
    </source>
</evidence>
<dbReference type="InterPro" id="IPR046341">
    <property type="entry name" value="SET_dom_sf"/>
</dbReference>
<dbReference type="PROSITE" id="PS50280">
    <property type="entry name" value="SET"/>
    <property type="match status" value="1"/>
</dbReference>
<dbReference type="STRING" id="1448308.A0A2T2NC74"/>
<dbReference type="PANTHER" id="PTHR12197:SF251">
    <property type="entry name" value="EG:BACR7C10.4 PROTEIN"/>
    <property type="match status" value="1"/>
</dbReference>
<dbReference type="InterPro" id="IPR050869">
    <property type="entry name" value="H3K4_H4K5_MeTrfase"/>
</dbReference>
<evidence type="ECO:0000259" key="5">
    <source>
        <dbReference type="PROSITE" id="PS50280"/>
    </source>
</evidence>
<keyword evidence="1" id="KW-0479">Metal-binding</keyword>
<evidence type="ECO:0000259" key="6">
    <source>
        <dbReference type="PROSITE" id="PS50865"/>
    </source>
</evidence>
<dbReference type="Gene3D" id="1.10.220.160">
    <property type="match status" value="1"/>
</dbReference>
<dbReference type="InterPro" id="IPR001214">
    <property type="entry name" value="SET_dom"/>
</dbReference>
<dbReference type="Pfam" id="PF01753">
    <property type="entry name" value="zf-MYND"/>
    <property type="match status" value="1"/>
</dbReference>
<dbReference type="Gene3D" id="6.10.140.2220">
    <property type="match status" value="1"/>
</dbReference>
<gene>
    <name evidence="7" type="ORF">BS50DRAFT_102426</name>
</gene>
<name>A0A2T2NC74_CORCC</name>
<evidence type="ECO:0000313" key="8">
    <source>
        <dbReference type="Proteomes" id="UP000240883"/>
    </source>
</evidence>
<dbReference type="EMBL" id="KZ678140">
    <property type="protein sequence ID" value="PSN63023.1"/>
    <property type="molecule type" value="Genomic_DNA"/>
</dbReference>
<dbReference type="Gene3D" id="2.170.270.10">
    <property type="entry name" value="SET domain"/>
    <property type="match status" value="1"/>
</dbReference>
<dbReference type="InterPro" id="IPR002893">
    <property type="entry name" value="Znf_MYND"/>
</dbReference>
<feature type="domain" description="SET" evidence="5">
    <location>
        <begin position="13"/>
        <end position="266"/>
    </location>
</feature>
<dbReference type="SUPFAM" id="SSF82199">
    <property type="entry name" value="SET domain"/>
    <property type="match status" value="1"/>
</dbReference>
<dbReference type="PROSITE" id="PS50865">
    <property type="entry name" value="ZF_MYND_2"/>
    <property type="match status" value="1"/>
</dbReference>
<dbReference type="PANTHER" id="PTHR12197">
    <property type="entry name" value="HISTONE-LYSINE N-METHYLTRANSFERASE SMYD"/>
    <property type="match status" value="1"/>
</dbReference>
<keyword evidence="3" id="KW-0862">Zinc</keyword>
<reference evidence="7 8" key="1">
    <citation type="journal article" date="2018" name="Front. Microbiol.">
        <title>Genome-Wide Analysis of Corynespora cassiicola Leaf Fall Disease Putative Effectors.</title>
        <authorList>
            <person name="Lopez D."/>
            <person name="Ribeiro S."/>
            <person name="Label P."/>
            <person name="Fumanal B."/>
            <person name="Venisse J.S."/>
            <person name="Kohler A."/>
            <person name="de Oliveira R.R."/>
            <person name="Labutti K."/>
            <person name="Lipzen A."/>
            <person name="Lail K."/>
            <person name="Bauer D."/>
            <person name="Ohm R.A."/>
            <person name="Barry K.W."/>
            <person name="Spatafora J."/>
            <person name="Grigoriev I.V."/>
            <person name="Martin F.M."/>
            <person name="Pujade-Renaud V."/>
        </authorList>
    </citation>
    <scope>NUCLEOTIDE SEQUENCE [LARGE SCALE GENOMIC DNA]</scope>
    <source>
        <strain evidence="7 8">Philippines</strain>
    </source>
</reference>
<dbReference type="GO" id="GO:0005634">
    <property type="term" value="C:nucleus"/>
    <property type="evidence" value="ECO:0007669"/>
    <property type="project" value="TreeGrafter"/>
</dbReference>
<keyword evidence="8" id="KW-1185">Reference proteome</keyword>
<proteinExistence type="predicted"/>
<dbReference type="CDD" id="cd20071">
    <property type="entry name" value="SET_SMYD"/>
    <property type="match status" value="1"/>
</dbReference>
<sequence length="543" mass="61299">MAVQTQYSEAKQKPFYLAKSEVCVNAKGECIGDGIFAGSDYGPGEHIIAVPRPLTASLDTERLSDTCANCFVWTEGSSTGSRLYVKEGTSVQKCAGCKRFYYCSKECQKEAWHRGHKHECKLLKPVGDKEIPKAILACVEILTRKRYGLIPDHQWEMICRLDTHMEEYQQNGKLHGIQLMAFGTRDLTGNAFEPEFVAAMYARILSNCLTLITPTFDPLGIFIDPLFSHLNHSCEPNAYVVMDGAETSLRTLKPIKANEEIYISYIDPTNPFARRQSELKSRWFFTCKCTKCQKETTSQEDDWAVPPQDMSDKYKKIADVILKDKKLKEFAEDPANFVGKSKDEKRAGALQAMAFKKYEEEQQSDPATAVDLIISGMELCHESKLWPAYRQPYAAFRDDLIVNLLSAGEYQQAFAHCAKRHRHVLPKLYPELAHPIRVVQTWQAASLALYLATTKEGISGVDATLMAYLLTAEVVAASQMSHGPDSAFSKSVQERFGEMDEEVRKKIGSDAVDFLKTELENQRKTLLEMGDWDELKLENGVHY</sequence>
<accession>A0A2T2NC74</accession>
<organism evidence="7 8">
    <name type="scientific">Corynespora cassiicola Philippines</name>
    <dbReference type="NCBI Taxonomy" id="1448308"/>
    <lineage>
        <taxon>Eukaryota</taxon>
        <taxon>Fungi</taxon>
        <taxon>Dikarya</taxon>
        <taxon>Ascomycota</taxon>
        <taxon>Pezizomycotina</taxon>
        <taxon>Dothideomycetes</taxon>
        <taxon>Pleosporomycetidae</taxon>
        <taxon>Pleosporales</taxon>
        <taxon>Corynesporascaceae</taxon>
        <taxon>Corynespora</taxon>
    </lineage>
</organism>
<evidence type="ECO:0000256" key="4">
    <source>
        <dbReference type="PROSITE-ProRule" id="PRU00134"/>
    </source>
</evidence>
<dbReference type="OrthoDB" id="5945798at2759"/>
<dbReference type="GO" id="GO:0008270">
    <property type="term" value="F:zinc ion binding"/>
    <property type="evidence" value="ECO:0007669"/>
    <property type="project" value="UniProtKB-KW"/>
</dbReference>
<dbReference type="Proteomes" id="UP000240883">
    <property type="component" value="Unassembled WGS sequence"/>
</dbReference>
<feature type="domain" description="MYND-type" evidence="6">
    <location>
        <begin position="67"/>
        <end position="120"/>
    </location>
</feature>